<comment type="caution">
    <text evidence="3">The sequence shown here is derived from an EMBL/GenBank/DDBJ whole genome shotgun (WGS) entry which is preliminary data.</text>
</comment>
<reference evidence="3 4" key="1">
    <citation type="journal article" date="2018" name="MBio">
        <title>Comparative Genomics Reveals the Core Gene Toolbox for the Fungus-Insect Symbiosis.</title>
        <authorList>
            <person name="Wang Y."/>
            <person name="Stata M."/>
            <person name="Wang W."/>
            <person name="Stajich J.E."/>
            <person name="White M.M."/>
            <person name="Moncalvo J.M."/>
        </authorList>
    </citation>
    <scope>NUCLEOTIDE SEQUENCE [LARGE SCALE GENOMIC DNA]</scope>
    <source>
        <strain evidence="3 4">AUS-77-4</strain>
    </source>
</reference>
<sequence length="117" mass="13132">MNNTPVQVTAAQIATAEELLANKEAEIASLRQQLIDGENSFNQLATENSQHEEKLKNIANAYNKKDVELSNTKHNLELENRLRLEQAILLEQLKAESAAKGEQANRVAEQPQLDQLR</sequence>
<dbReference type="AlphaFoldDB" id="A0A2T9Y0M8"/>
<feature type="coiled-coil region" evidence="1">
    <location>
        <begin position="6"/>
        <end position="61"/>
    </location>
</feature>
<evidence type="ECO:0000313" key="4">
    <source>
        <dbReference type="Proteomes" id="UP000245699"/>
    </source>
</evidence>
<accession>A0A2T9Y0M8</accession>
<feature type="region of interest" description="Disordered" evidence="2">
    <location>
        <begin position="97"/>
        <end position="117"/>
    </location>
</feature>
<keyword evidence="4" id="KW-1185">Reference proteome</keyword>
<evidence type="ECO:0000313" key="3">
    <source>
        <dbReference type="EMBL" id="PVU85878.1"/>
    </source>
</evidence>
<evidence type="ECO:0000256" key="1">
    <source>
        <dbReference type="SAM" id="Coils"/>
    </source>
</evidence>
<organism evidence="3 4">
    <name type="scientific">Furculomyces boomerangus</name>
    <dbReference type="NCBI Taxonomy" id="61424"/>
    <lineage>
        <taxon>Eukaryota</taxon>
        <taxon>Fungi</taxon>
        <taxon>Fungi incertae sedis</taxon>
        <taxon>Zoopagomycota</taxon>
        <taxon>Kickxellomycotina</taxon>
        <taxon>Harpellomycetes</taxon>
        <taxon>Harpellales</taxon>
        <taxon>Harpellaceae</taxon>
        <taxon>Furculomyces</taxon>
    </lineage>
</organism>
<dbReference type="STRING" id="61424.A0A2T9Y0M8"/>
<proteinExistence type="predicted"/>
<dbReference type="Proteomes" id="UP000245699">
    <property type="component" value="Unassembled WGS sequence"/>
</dbReference>
<keyword evidence="1" id="KW-0175">Coiled coil</keyword>
<name>A0A2T9Y0M8_9FUNG</name>
<gene>
    <name evidence="3" type="ORF">BB559_006776</name>
</gene>
<evidence type="ECO:0000256" key="2">
    <source>
        <dbReference type="SAM" id="MobiDB-lite"/>
    </source>
</evidence>
<dbReference type="EMBL" id="MBFT01001013">
    <property type="protein sequence ID" value="PVU85878.1"/>
    <property type="molecule type" value="Genomic_DNA"/>
</dbReference>
<dbReference type="OrthoDB" id="5562002at2759"/>
<protein>
    <submittedName>
        <fullName evidence="3">Uncharacterized protein</fullName>
    </submittedName>
</protein>